<dbReference type="EMBL" id="JAUEPR010000005">
    <property type="protein sequence ID" value="KAK0484951.1"/>
    <property type="molecule type" value="Genomic_DNA"/>
</dbReference>
<reference evidence="1" key="1">
    <citation type="submission" date="2023-06" db="EMBL/GenBank/DDBJ databases">
        <authorList>
            <consortium name="Lawrence Berkeley National Laboratory"/>
            <person name="Ahrendt S."/>
            <person name="Sahu N."/>
            <person name="Indic B."/>
            <person name="Wong-Bajracharya J."/>
            <person name="Merenyi Z."/>
            <person name="Ke H.-M."/>
            <person name="Monk M."/>
            <person name="Kocsube S."/>
            <person name="Drula E."/>
            <person name="Lipzen A."/>
            <person name="Balint B."/>
            <person name="Henrissat B."/>
            <person name="Andreopoulos B."/>
            <person name="Martin F.M."/>
            <person name="Harder C.B."/>
            <person name="Rigling D."/>
            <person name="Ford K.L."/>
            <person name="Foster G.D."/>
            <person name="Pangilinan J."/>
            <person name="Papanicolaou A."/>
            <person name="Barry K."/>
            <person name="LaButti K."/>
            <person name="Viragh M."/>
            <person name="Koriabine M."/>
            <person name="Yan M."/>
            <person name="Riley R."/>
            <person name="Champramary S."/>
            <person name="Plett K.L."/>
            <person name="Tsai I.J."/>
            <person name="Slot J."/>
            <person name="Sipos G."/>
            <person name="Plett J."/>
            <person name="Nagy L.G."/>
            <person name="Grigoriev I.V."/>
        </authorList>
    </citation>
    <scope>NUCLEOTIDE SEQUENCE</scope>
    <source>
        <strain evidence="1">ICMP 16352</strain>
    </source>
</reference>
<name>A0AA39PIP1_9AGAR</name>
<proteinExistence type="predicted"/>
<sequence>MYLLLRSRCCFRVSILPLWLLKLCPRRQLPSSCWQHSLGQLTRSQVSRLHAHASISSLGCTRGILSSASSL</sequence>
<keyword evidence="2" id="KW-1185">Reference proteome</keyword>
<gene>
    <name evidence="1" type="ORF">IW261DRAFT_869283</name>
</gene>
<accession>A0AA39PIP1</accession>
<evidence type="ECO:0000313" key="2">
    <source>
        <dbReference type="Proteomes" id="UP001175227"/>
    </source>
</evidence>
<organism evidence="1 2">
    <name type="scientific">Armillaria novae-zelandiae</name>
    <dbReference type="NCBI Taxonomy" id="153914"/>
    <lineage>
        <taxon>Eukaryota</taxon>
        <taxon>Fungi</taxon>
        <taxon>Dikarya</taxon>
        <taxon>Basidiomycota</taxon>
        <taxon>Agaricomycotina</taxon>
        <taxon>Agaricomycetes</taxon>
        <taxon>Agaricomycetidae</taxon>
        <taxon>Agaricales</taxon>
        <taxon>Marasmiineae</taxon>
        <taxon>Physalacriaceae</taxon>
        <taxon>Armillaria</taxon>
    </lineage>
</organism>
<comment type="caution">
    <text evidence="1">The sequence shown here is derived from an EMBL/GenBank/DDBJ whole genome shotgun (WGS) entry which is preliminary data.</text>
</comment>
<evidence type="ECO:0000313" key="1">
    <source>
        <dbReference type="EMBL" id="KAK0484951.1"/>
    </source>
</evidence>
<protein>
    <submittedName>
        <fullName evidence="1">Uncharacterized protein</fullName>
    </submittedName>
</protein>
<dbReference type="AlphaFoldDB" id="A0AA39PIP1"/>
<dbReference type="Proteomes" id="UP001175227">
    <property type="component" value="Unassembled WGS sequence"/>
</dbReference>